<feature type="transmembrane region" description="Helical" evidence="6">
    <location>
        <begin position="56"/>
        <end position="77"/>
    </location>
</feature>
<proteinExistence type="predicted"/>
<gene>
    <name evidence="7" type="ORF">P691DRAFT_679580</name>
</gene>
<feature type="non-terminal residue" evidence="7">
    <location>
        <position position="1"/>
    </location>
</feature>
<evidence type="ECO:0000256" key="3">
    <source>
        <dbReference type="ARBA" id="ARBA00022692"/>
    </source>
</evidence>
<comment type="caution">
    <text evidence="7">The sequence shown here is derived from an EMBL/GenBank/DDBJ whole genome shotgun (WGS) entry which is preliminary data.</text>
</comment>
<evidence type="ECO:0000256" key="5">
    <source>
        <dbReference type="ARBA" id="ARBA00023136"/>
    </source>
</evidence>
<keyword evidence="4 6" id="KW-1133">Transmembrane helix</keyword>
<evidence type="ECO:0000256" key="6">
    <source>
        <dbReference type="SAM" id="Phobius"/>
    </source>
</evidence>
<dbReference type="Proteomes" id="UP000807342">
    <property type="component" value="Unassembled WGS sequence"/>
</dbReference>
<keyword evidence="3 6" id="KW-0812">Transmembrane</keyword>
<dbReference type="GO" id="GO:0005886">
    <property type="term" value="C:plasma membrane"/>
    <property type="evidence" value="ECO:0007669"/>
    <property type="project" value="TreeGrafter"/>
</dbReference>
<evidence type="ECO:0000256" key="2">
    <source>
        <dbReference type="ARBA" id="ARBA00022448"/>
    </source>
</evidence>
<keyword evidence="8" id="KW-1185">Reference proteome</keyword>
<dbReference type="GO" id="GO:0022857">
    <property type="term" value="F:transmembrane transporter activity"/>
    <property type="evidence" value="ECO:0007669"/>
    <property type="project" value="TreeGrafter"/>
</dbReference>
<protein>
    <recommendedName>
        <fullName evidence="9">Major facilitator superfamily (MFS) profile domain-containing protein</fullName>
    </recommendedName>
</protein>
<sequence length="91" mass="10288">FAVQIVISVCLTYTCSDCYPLHSGGLSQCFGFIRSMFTLALTFFEIPMGQRIGYHWTFTIFAIICVLLFLPIVALMIKGAEWRQKTGIPED</sequence>
<accession>A0A9P5X2Z5</accession>
<dbReference type="AlphaFoldDB" id="A0A9P5X2Z5"/>
<dbReference type="PANTHER" id="PTHR23502">
    <property type="entry name" value="MAJOR FACILITATOR SUPERFAMILY"/>
    <property type="match status" value="1"/>
</dbReference>
<evidence type="ECO:0000256" key="1">
    <source>
        <dbReference type="ARBA" id="ARBA00004141"/>
    </source>
</evidence>
<reference evidence="7" key="1">
    <citation type="submission" date="2020-11" db="EMBL/GenBank/DDBJ databases">
        <authorList>
            <consortium name="DOE Joint Genome Institute"/>
            <person name="Ahrendt S."/>
            <person name="Riley R."/>
            <person name="Andreopoulos W."/>
            <person name="Labutti K."/>
            <person name="Pangilinan J."/>
            <person name="Ruiz-Duenas F.J."/>
            <person name="Barrasa J.M."/>
            <person name="Sanchez-Garcia M."/>
            <person name="Camarero S."/>
            <person name="Miyauchi S."/>
            <person name="Serrano A."/>
            <person name="Linde D."/>
            <person name="Babiker R."/>
            <person name="Drula E."/>
            <person name="Ayuso-Fernandez I."/>
            <person name="Pacheco R."/>
            <person name="Padilla G."/>
            <person name="Ferreira P."/>
            <person name="Barriuso J."/>
            <person name="Kellner H."/>
            <person name="Castanera R."/>
            <person name="Alfaro M."/>
            <person name="Ramirez L."/>
            <person name="Pisabarro A.G."/>
            <person name="Kuo A."/>
            <person name="Tritt A."/>
            <person name="Lipzen A."/>
            <person name="He G."/>
            <person name="Yan M."/>
            <person name="Ng V."/>
            <person name="Cullen D."/>
            <person name="Martin F."/>
            <person name="Rosso M.-N."/>
            <person name="Henrissat B."/>
            <person name="Hibbett D."/>
            <person name="Martinez A.T."/>
            <person name="Grigoriev I.V."/>
        </authorList>
    </citation>
    <scope>NUCLEOTIDE SEQUENCE</scope>
    <source>
        <strain evidence="7">MF-IS2</strain>
    </source>
</reference>
<dbReference type="OrthoDB" id="5215911at2759"/>
<dbReference type="PANTHER" id="PTHR23502:SF132">
    <property type="entry name" value="POLYAMINE TRANSPORTER 2-RELATED"/>
    <property type="match status" value="1"/>
</dbReference>
<evidence type="ECO:0000256" key="4">
    <source>
        <dbReference type="ARBA" id="ARBA00022989"/>
    </source>
</evidence>
<evidence type="ECO:0000313" key="7">
    <source>
        <dbReference type="EMBL" id="KAF9443417.1"/>
    </source>
</evidence>
<organism evidence="7 8">
    <name type="scientific">Macrolepiota fuliginosa MF-IS2</name>
    <dbReference type="NCBI Taxonomy" id="1400762"/>
    <lineage>
        <taxon>Eukaryota</taxon>
        <taxon>Fungi</taxon>
        <taxon>Dikarya</taxon>
        <taxon>Basidiomycota</taxon>
        <taxon>Agaricomycotina</taxon>
        <taxon>Agaricomycetes</taxon>
        <taxon>Agaricomycetidae</taxon>
        <taxon>Agaricales</taxon>
        <taxon>Agaricineae</taxon>
        <taxon>Agaricaceae</taxon>
        <taxon>Macrolepiota</taxon>
    </lineage>
</organism>
<evidence type="ECO:0000313" key="8">
    <source>
        <dbReference type="Proteomes" id="UP000807342"/>
    </source>
</evidence>
<comment type="subcellular location">
    <subcellularLocation>
        <location evidence="1">Membrane</location>
        <topology evidence="1">Multi-pass membrane protein</topology>
    </subcellularLocation>
</comment>
<keyword evidence="2" id="KW-0813">Transport</keyword>
<feature type="transmembrane region" description="Helical" evidence="6">
    <location>
        <begin position="25"/>
        <end position="44"/>
    </location>
</feature>
<evidence type="ECO:0008006" key="9">
    <source>
        <dbReference type="Google" id="ProtNLM"/>
    </source>
</evidence>
<name>A0A9P5X2Z5_9AGAR</name>
<keyword evidence="5 6" id="KW-0472">Membrane</keyword>
<dbReference type="EMBL" id="MU151477">
    <property type="protein sequence ID" value="KAF9443417.1"/>
    <property type="molecule type" value="Genomic_DNA"/>
</dbReference>